<keyword evidence="2" id="KW-1185">Reference proteome</keyword>
<gene>
    <name evidence="1" type="ORF">PIB30_038861</name>
</gene>
<evidence type="ECO:0000313" key="2">
    <source>
        <dbReference type="Proteomes" id="UP001341840"/>
    </source>
</evidence>
<organism evidence="1 2">
    <name type="scientific">Stylosanthes scabra</name>
    <dbReference type="NCBI Taxonomy" id="79078"/>
    <lineage>
        <taxon>Eukaryota</taxon>
        <taxon>Viridiplantae</taxon>
        <taxon>Streptophyta</taxon>
        <taxon>Embryophyta</taxon>
        <taxon>Tracheophyta</taxon>
        <taxon>Spermatophyta</taxon>
        <taxon>Magnoliopsida</taxon>
        <taxon>eudicotyledons</taxon>
        <taxon>Gunneridae</taxon>
        <taxon>Pentapetalae</taxon>
        <taxon>rosids</taxon>
        <taxon>fabids</taxon>
        <taxon>Fabales</taxon>
        <taxon>Fabaceae</taxon>
        <taxon>Papilionoideae</taxon>
        <taxon>50 kb inversion clade</taxon>
        <taxon>dalbergioids sensu lato</taxon>
        <taxon>Dalbergieae</taxon>
        <taxon>Pterocarpus clade</taxon>
        <taxon>Stylosanthes</taxon>
    </lineage>
</organism>
<reference evidence="1 2" key="1">
    <citation type="journal article" date="2023" name="Plants (Basel)">
        <title>Bridging the Gap: Combining Genomics and Transcriptomics Approaches to Understand Stylosanthes scabra, an Orphan Legume from the Brazilian Caatinga.</title>
        <authorList>
            <person name="Ferreira-Neto J.R.C."/>
            <person name="da Silva M.D."/>
            <person name="Binneck E."/>
            <person name="de Melo N.F."/>
            <person name="da Silva R.H."/>
            <person name="de Melo A.L.T.M."/>
            <person name="Pandolfi V."/>
            <person name="Bustamante F.O."/>
            <person name="Brasileiro-Vidal A.C."/>
            <person name="Benko-Iseppon A.M."/>
        </authorList>
    </citation>
    <scope>NUCLEOTIDE SEQUENCE [LARGE SCALE GENOMIC DNA]</scope>
    <source>
        <tissue evidence="1">Leaves</tissue>
    </source>
</reference>
<comment type="caution">
    <text evidence="1">The sequence shown here is derived from an EMBL/GenBank/DDBJ whole genome shotgun (WGS) entry which is preliminary data.</text>
</comment>
<proteinExistence type="predicted"/>
<dbReference type="EMBL" id="JASCZI010181445">
    <property type="protein sequence ID" value="MED6183548.1"/>
    <property type="molecule type" value="Genomic_DNA"/>
</dbReference>
<dbReference type="Proteomes" id="UP001341840">
    <property type="component" value="Unassembled WGS sequence"/>
</dbReference>
<protein>
    <submittedName>
        <fullName evidence="1">Uncharacterized protein</fullName>
    </submittedName>
</protein>
<sequence length="181" mass="20862">MDREGSDVGRLVRRLTENWRSGGRQDMSHEKIMRYARMRERKKQNKSGERAEEKLLGSLFSEIDPTFNFMHWRQPGIVDNSNIPNYQPHVHGGCDPSALSPLQMSAIPVEVDCHLDITFVTVSGVWRVHCVCRRGGAQTEADRHSGMEEDEQDDAKKMVLTGTLHLRWHAIGMVRRNWHET</sequence>
<dbReference type="PANTHER" id="PTHR46503">
    <property type="entry name" value="INTER-ALPHA-TRYPSIN INHIBITOR HEAVY CHAIN-LIKE PROTEIN"/>
    <property type="match status" value="1"/>
</dbReference>
<dbReference type="PANTHER" id="PTHR46503:SF1">
    <property type="entry name" value="INTER-ALPHA-TRYPSIN INHIBITOR HEAVY CHAIN-LIKE PROTEIN"/>
    <property type="match status" value="1"/>
</dbReference>
<evidence type="ECO:0000313" key="1">
    <source>
        <dbReference type="EMBL" id="MED6183548.1"/>
    </source>
</evidence>
<name>A0ABU6WH09_9FABA</name>
<accession>A0ABU6WH09</accession>